<protein>
    <submittedName>
        <fullName evidence="6">Cytadherence high molecular weight protein 1</fullName>
    </submittedName>
</protein>
<feature type="chain" id="PRO_5047314981" evidence="3">
    <location>
        <begin position="18"/>
        <end position="508"/>
    </location>
</feature>
<dbReference type="InterPro" id="IPR000566">
    <property type="entry name" value="Lipocln_cytosolic_FA-bd_dom"/>
</dbReference>
<dbReference type="InterPro" id="IPR003057">
    <property type="entry name" value="Invtbrt_color"/>
</dbReference>
<accession>A0A6J0C9A1</accession>
<evidence type="ECO:0000313" key="5">
    <source>
        <dbReference type="Proteomes" id="UP000829291"/>
    </source>
</evidence>
<dbReference type="Pfam" id="PF08212">
    <property type="entry name" value="Lipocalin_2"/>
    <property type="match status" value="1"/>
</dbReference>
<organism evidence="6">
    <name type="scientific">Neodiprion lecontei</name>
    <name type="common">Redheaded pine sawfly</name>
    <dbReference type="NCBI Taxonomy" id="441921"/>
    <lineage>
        <taxon>Eukaryota</taxon>
        <taxon>Metazoa</taxon>
        <taxon>Ecdysozoa</taxon>
        <taxon>Arthropoda</taxon>
        <taxon>Hexapoda</taxon>
        <taxon>Insecta</taxon>
        <taxon>Pterygota</taxon>
        <taxon>Neoptera</taxon>
        <taxon>Endopterygota</taxon>
        <taxon>Hymenoptera</taxon>
        <taxon>Tenthredinoidea</taxon>
        <taxon>Diprionidae</taxon>
        <taxon>Diprioninae</taxon>
        <taxon>Neodiprion</taxon>
    </lineage>
</organism>
<dbReference type="InterPro" id="IPR012674">
    <property type="entry name" value="Calycin"/>
</dbReference>
<dbReference type="KEGG" id="nlo:107227346"/>
<dbReference type="InParanoid" id="A0A6J0C9A1"/>
<evidence type="ECO:0000256" key="2">
    <source>
        <dbReference type="SAM" id="MobiDB-lite"/>
    </source>
</evidence>
<dbReference type="PRINTS" id="PR01273">
    <property type="entry name" value="INVTBRTCOLOR"/>
</dbReference>
<evidence type="ECO:0000313" key="6">
    <source>
        <dbReference type="RefSeq" id="XP_015523946.2"/>
    </source>
</evidence>
<evidence type="ECO:0000259" key="4">
    <source>
        <dbReference type="Pfam" id="PF08212"/>
    </source>
</evidence>
<proteinExistence type="predicted"/>
<dbReference type="GO" id="GO:0000302">
    <property type="term" value="P:response to reactive oxygen species"/>
    <property type="evidence" value="ECO:0007669"/>
    <property type="project" value="TreeGrafter"/>
</dbReference>
<gene>
    <name evidence="6" type="primary">LOC107227346</name>
</gene>
<evidence type="ECO:0000256" key="1">
    <source>
        <dbReference type="ARBA" id="ARBA00023157"/>
    </source>
</evidence>
<dbReference type="AlphaFoldDB" id="A0A6J0C9A1"/>
<dbReference type="PANTHER" id="PTHR10612:SF34">
    <property type="entry name" value="APOLIPOPROTEIN D"/>
    <property type="match status" value="1"/>
</dbReference>
<keyword evidence="5" id="KW-1185">Reference proteome</keyword>
<dbReference type="SUPFAM" id="SSF50814">
    <property type="entry name" value="Lipocalins"/>
    <property type="match status" value="1"/>
</dbReference>
<name>A0A6J0C9A1_NEOLC</name>
<dbReference type="PANTHER" id="PTHR10612">
    <property type="entry name" value="APOLIPOPROTEIN D"/>
    <property type="match status" value="1"/>
</dbReference>
<dbReference type="GO" id="GO:0031409">
    <property type="term" value="F:pigment binding"/>
    <property type="evidence" value="ECO:0007669"/>
    <property type="project" value="InterPro"/>
</dbReference>
<evidence type="ECO:0000256" key="3">
    <source>
        <dbReference type="SAM" id="SignalP"/>
    </source>
</evidence>
<dbReference type="GeneID" id="107227346"/>
<dbReference type="OrthoDB" id="565904at2759"/>
<dbReference type="GO" id="GO:0005737">
    <property type="term" value="C:cytoplasm"/>
    <property type="evidence" value="ECO:0007669"/>
    <property type="project" value="TreeGrafter"/>
</dbReference>
<dbReference type="Gene3D" id="2.40.128.20">
    <property type="match status" value="1"/>
</dbReference>
<feature type="domain" description="Lipocalin/cytosolic fatty-acid binding" evidence="4">
    <location>
        <begin position="34"/>
        <end position="164"/>
    </location>
</feature>
<sequence>MLKKIVLVFAALALAKAQIPNVGWCPDYLPMAGFDLSKFLGVWYEAERYFQLSELVSRCVVSNYTRGFDGKVRVSNEVINRLTGIKRVVEGELKPSPTKAEEGRLQVKYPTIPLAPEMQYSILDTDYRNYAVLWSCSSLGLAHTQSAWLMTRQRIPTTEVLQMAYGALDKNGISKRFFVKTDQAQCAYDPAPTPAVETPAPAAAAVPVAAPDAAPIPVVAPAPAPIKEETVVPEAGLEKAVHLRSSGILQEAEPAKEIPKEEIAVESSPAAEKPAEEVRVAGVEPAKEASAKPIAPETVPEVILKVAENAKPAAEPQPEAAPIAEESKVHEVVVSAEPEKKKLDVAAEPQTEPVLKAAEPVVAQPAKTAVKPEEPAAFEEPKEKPAVTVPVLKSAEPVPEAAPVTQEKIETPAAAVPLPEAAALPAKSALAEPAKEEKLAEVPVAAPEAIEKSVPLREAVKTELPAAEPAVPETPIAVPIPVKNLAVASEEPKPQVVAEPAKIAEPKP</sequence>
<keyword evidence="3" id="KW-0732">Signal</keyword>
<feature type="region of interest" description="Disordered" evidence="2">
    <location>
        <begin position="489"/>
        <end position="508"/>
    </location>
</feature>
<keyword evidence="1" id="KW-1015">Disulfide bond</keyword>
<feature type="signal peptide" evidence="3">
    <location>
        <begin position="1"/>
        <end position="17"/>
    </location>
</feature>
<dbReference type="RefSeq" id="XP_015523946.2">
    <property type="nucleotide sequence ID" value="XM_015668460.2"/>
</dbReference>
<reference evidence="6" key="1">
    <citation type="submission" date="2025-08" db="UniProtKB">
        <authorList>
            <consortium name="RefSeq"/>
        </authorList>
    </citation>
    <scope>IDENTIFICATION</scope>
    <source>
        <tissue evidence="6">Thorax and Abdomen</tissue>
    </source>
</reference>
<dbReference type="GO" id="GO:0006629">
    <property type="term" value="P:lipid metabolic process"/>
    <property type="evidence" value="ECO:0007669"/>
    <property type="project" value="TreeGrafter"/>
</dbReference>
<dbReference type="Proteomes" id="UP000829291">
    <property type="component" value="Chromosome 4"/>
</dbReference>